<gene>
    <name evidence="1" type="ORF">POREN0001_0009</name>
</gene>
<evidence type="ECO:0008006" key="3">
    <source>
        <dbReference type="Google" id="ProtNLM"/>
    </source>
</evidence>
<dbReference type="AlphaFoldDB" id="C3J8H9"/>
<dbReference type="GeneID" id="93364802"/>
<proteinExistence type="predicted"/>
<dbReference type="eggNOG" id="ENOG5032ZB3">
    <property type="taxonomic scope" value="Bacteria"/>
</dbReference>
<dbReference type="EMBL" id="ACNN01000006">
    <property type="protein sequence ID" value="EEN83510.1"/>
    <property type="molecule type" value="Genomic_DNA"/>
</dbReference>
<accession>C3J8H9</accession>
<evidence type="ECO:0000313" key="1">
    <source>
        <dbReference type="EMBL" id="EEN83510.1"/>
    </source>
</evidence>
<dbReference type="STRING" id="553175.POREN0001_0009"/>
<name>C3J8H9_POREA</name>
<organism evidence="1 2">
    <name type="scientific">Porphyromonas endodontalis (strain ATCC 35406 / DSM 24491 / JCM 8526 / CCUG 16442 / BCRC 14492 / NCTC 13058 / HG 370)</name>
    <name type="common">Bacteroides endodontalis</name>
    <dbReference type="NCBI Taxonomy" id="553175"/>
    <lineage>
        <taxon>Bacteria</taxon>
        <taxon>Pseudomonadati</taxon>
        <taxon>Bacteroidota</taxon>
        <taxon>Bacteroidia</taxon>
        <taxon>Bacteroidales</taxon>
        <taxon>Porphyromonadaceae</taxon>
        <taxon>Porphyromonas</taxon>
    </lineage>
</organism>
<sequence length="125" mass="13988">MIKRNNPGNLRPSAQKWQGEITRQGDKYCEFATLEWGCRAMLKLLSTYRTKHKLTTVQGIITRWAPPTDGNDTPGYIRYVSKRLGVAAGAHLSSAQDVALARAMTKVETGQEVPIDVWERAQAMI</sequence>
<reference evidence="1 2" key="1">
    <citation type="submission" date="2009-04" db="EMBL/GenBank/DDBJ databases">
        <authorList>
            <person name="Sebastian Y."/>
            <person name="Madupu R."/>
            <person name="Durkin A.S."/>
            <person name="Torralba M."/>
            <person name="Methe B."/>
            <person name="Sutton G.G."/>
            <person name="Strausberg R.L."/>
            <person name="Nelson K.E."/>
        </authorList>
    </citation>
    <scope>NUCLEOTIDE SEQUENCE [LARGE SCALE GENOMIC DNA]</scope>
    <source>
        <strain evidence="2">ATCC 35406 / BCRC 14492 / JCM 8526 / NCTC 13058 / HG 370</strain>
    </source>
</reference>
<dbReference type="RefSeq" id="WP_004332345.1">
    <property type="nucleotide sequence ID" value="NZ_ACNN01000006.1"/>
</dbReference>
<keyword evidence="2" id="KW-1185">Reference proteome</keyword>
<dbReference type="Proteomes" id="UP000004295">
    <property type="component" value="Unassembled WGS sequence"/>
</dbReference>
<evidence type="ECO:0000313" key="2">
    <source>
        <dbReference type="Proteomes" id="UP000004295"/>
    </source>
</evidence>
<protein>
    <recommendedName>
        <fullName evidence="3">Structural protein P5</fullName>
    </recommendedName>
</protein>
<comment type="caution">
    <text evidence="1">The sequence shown here is derived from an EMBL/GenBank/DDBJ whole genome shotgun (WGS) entry which is preliminary data.</text>
</comment>